<evidence type="ECO:0000313" key="4">
    <source>
        <dbReference type="EMBL" id="KAJ8349286.1"/>
    </source>
</evidence>
<dbReference type="InterPro" id="IPR022894">
    <property type="entry name" value="Oligoribonuclease"/>
</dbReference>
<feature type="compositionally biased region" description="Basic and acidic residues" evidence="3">
    <location>
        <begin position="565"/>
        <end position="584"/>
    </location>
</feature>
<comment type="caution">
    <text evidence="4">The sequence shown here is derived from an EMBL/GenBank/DDBJ whole genome shotgun (WGS) entry which is preliminary data.</text>
</comment>
<evidence type="ECO:0000256" key="3">
    <source>
        <dbReference type="SAM" id="MobiDB-lite"/>
    </source>
</evidence>
<sequence>MSLQQNKEVENREDINISLMEMEEKSKQLNKDKQDLAELKVLMNEHVITTFQDGKYTTEIREVIMDLLSMNVSLRKVDNVIKTVLTKLAGKDVQQLPSNCLKSHLLVEARSLADIQLAEAMLIGQDCTATVGNCLHGDGTSKFHKHYQDFEVTLAHGGTMTLGLVEQGGGDTEATFNSFLYRIRELAEAMKDGTTEQNFAKLIASLKTTMSDQGPINPSFNRELKTMREDLLPVAIENWHNLSEDSKAQIGSMSNFYCKMHLIVNFEEEAKKALKTFEQIIVQESKNKHSFTTNESGAARLVRTACKAFTTRGSDEAAVYYHRHHIVDLIQSLPNQNQLLKAIVADAQEKVYLAGVRALGIIDKTVTGPFWRLLCRSGSNILSLNDHLLNMKIHFERWSKDASSLLEGETLFNEDLVERHKDLLYEDLFRESGDEDFQVRTQEALELIMSSMLILLERQAADQLPGGKYWNPSEEVRAHASNVPTTNVVSERDFAMLDLLIRQKPAARTLSHEAMIMWVHNGTVQWLDSMSPAEKEEKMTQARKSSSDILQRYQARREAIKRHRQDTLLKKQEQKKEKEKDKNKKVTLTNKVAKLGGVWRSATEVDSHLVFMQSEKDKVFALVAQLQFHKNVLKADGGKELFQQSVTRSGKSHHYSLAELRLNLLEVLTINQVETGETEEELQPALTYRSEEDTHARLVEEKHKLAEKLKAARQKREMQTRKITLSEYLENPDKLVGQRVQHNCCEEGETMPIWYNATVLQITERKPNAINTLFKIKYDVGDVWNFPLLKDLQIGDLKMLEI</sequence>
<proteinExistence type="predicted"/>
<name>A0A9Q1F1R1_SYNKA</name>
<feature type="coiled-coil region" evidence="2">
    <location>
        <begin position="12"/>
        <end position="42"/>
    </location>
</feature>
<evidence type="ECO:0000256" key="2">
    <source>
        <dbReference type="SAM" id="Coils"/>
    </source>
</evidence>
<dbReference type="Proteomes" id="UP001152622">
    <property type="component" value="Chromosome 9"/>
</dbReference>
<dbReference type="GO" id="GO:0000175">
    <property type="term" value="F:3'-5'-RNA exonuclease activity"/>
    <property type="evidence" value="ECO:0007669"/>
    <property type="project" value="InterPro"/>
</dbReference>
<feature type="coiled-coil region" evidence="2">
    <location>
        <begin position="695"/>
        <end position="722"/>
    </location>
</feature>
<accession>A0A9Q1F1R1</accession>
<keyword evidence="1" id="KW-0540">Nuclease</keyword>
<feature type="region of interest" description="Disordered" evidence="3">
    <location>
        <begin position="562"/>
        <end position="584"/>
    </location>
</feature>
<organism evidence="4 5">
    <name type="scientific">Synaphobranchus kaupii</name>
    <name type="common">Kaup's arrowtooth eel</name>
    <dbReference type="NCBI Taxonomy" id="118154"/>
    <lineage>
        <taxon>Eukaryota</taxon>
        <taxon>Metazoa</taxon>
        <taxon>Chordata</taxon>
        <taxon>Craniata</taxon>
        <taxon>Vertebrata</taxon>
        <taxon>Euteleostomi</taxon>
        <taxon>Actinopterygii</taxon>
        <taxon>Neopterygii</taxon>
        <taxon>Teleostei</taxon>
        <taxon>Anguilliformes</taxon>
        <taxon>Synaphobranchidae</taxon>
        <taxon>Synaphobranchus</taxon>
    </lineage>
</organism>
<dbReference type="PANTHER" id="PTHR11046">
    <property type="entry name" value="OLIGORIBONUCLEASE, MITOCHONDRIAL"/>
    <property type="match status" value="1"/>
</dbReference>
<evidence type="ECO:0000256" key="1">
    <source>
        <dbReference type="ARBA" id="ARBA00022722"/>
    </source>
</evidence>
<gene>
    <name evidence="4" type="ORF">SKAU_G00244160</name>
</gene>
<dbReference type="EMBL" id="JAINUF010000009">
    <property type="protein sequence ID" value="KAJ8349286.1"/>
    <property type="molecule type" value="Genomic_DNA"/>
</dbReference>
<keyword evidence="1" id="KW-0378">Hydrolase</keyword>
<reference evidence="4" key="1">
    <citation type="journal article" date="2023" name="Science">
        <title>Genome structures resolve the early diversification of teleost fishes.</title>
        <authorList>
            <person name="Parey E."/>
            <person name="Louis A."/>
            <person name="Montfort J."/>
            <person name="Bouchez O."/>
            <person name="Roques C."/>
            <person name="Iampietro C."/>
            <person name="Lluch J."/>
            <person name="Castinel A."/>
            <person name="Donnadieu C."/>
            <person name="Desvignes T."/>
            <person name="Floi Bucao C."/>
            <person name="Jouanno E."/>
            <person name="Wen M."/>
            <person name="Mejri S."/>
            <person name="Dirks R."/>
            <person name="Jansen H."/>
            <person name="Henkel C."/>
            <person name="Chen W.J."/>
            <person name="Zahm M."/>
            <person name="Cabau C."/>
            <person name="Klopp C."/>
            <person name="Thompson A.W."/>
            <person name="Robinson-Rechavi M."/>
            <person name="Braasch I."/>
            <person name="Lecointre G."/>
            <person name="Bobe J."/>
            <person name="Postlethwait J.H."/>
            <person name="Berthelot C."/>
            <person name="Roest Crollius H."/>
            <person name="Guiguen Y."/>
        </authorList>
    </citation>
    <scope>NUCLEOTIDE SEQUENCE</scope>
    <source>
        <strain evidence="4">WJC10195</strain>
    </source>
</reference>
<keyword evidence="2" id="KW-0175">Coiled coil</keyword>
<evidence type="ECO:0000313" key="5">
    <source>
        <dbReference type="Proteomes" id="UP001152622"/>
    </source>
</evidence>
<dbReference type="PANTHER" id="PTHR11046:SF29">
    <property type="match status" value="1"/>
</dbReference>
<dbReference type="OrthoDB" id="10067847at2759"/>
<keyword evidence="5" id="KW-1185">Reference proteome</keyword>
<protein>
    <submittedName>
        <fullName evidence="4">Uncharacterized protein</fullName>
    </submittedName>
</protein>
<dbReference type="AlphaFoldDB" id="A0A9Q1F1R1"/>